<dbReference type="InterPro" id="IPR011032">
    <property type="entry name" value="GroES-like_sf"/>
</dbReference>
<gene>
    <name evidence="4" type="ORF">J2S35_000723</name>
</gene>
<dbReference type="InterPro" id="IPR013154">
    <property type="entry name" value="ADH-like_N"/>
</dbReference>
<evidence type="ECO:0000259" key="3">
    <source>
        <dbReference type="SMART" id="SM00829"/>
    </source>
</evidence>
<dbReference type="GO" id="GO:0003960">
    <property type="term" value="F:quinone reductase (NADPH) activity"/>
    <property type="evidence" value="ECO:0007669"/>
    <property type="project" value="UniProtKB-EC"/>
</dbReference>
<dbReference type="GO" id="GO:0070402">
    <property type="term" value="F:NADPH binding"/>
    <property type="evidence" value="ECO:0007669"/>
    <property type="project" value="TreeGrafter"/>
</dbReference>
<evidence type="ECO:0000313" key="5">
    <source>
        <dbReference type="Proteomes" id="UP001247307"/>
    </source>
</evidence>
<keyword evidence="2 4" id="KW-0560">Oxidoreductase</keyword>
<dbReference type="RefSeq" id="WP_309849947.1">
    <property type="nucleotide sequence ID" value="NZ_BAAAIU010000042.1"/>
</dbReference>
<dbReference type="NCBIfam" id="TIGR02824">
    <property type="entry name" value="quinone_pig3"/>
    <property type="match status" value="1"/>
</dbReference>
<dbReference type="Gene3D" id="3.40.50.720">
    <property type="entry name" value="NAD(P)-binding Rossmann-like Domain"/>
    <property type="match status" value="1"/>
</dbReference>
<evidence type="ECO:0000256" key="1">
    <source>
        <dbReference type="ARBA" id="ARBA00022857"/>
    </source>
</evidence>
<dbReference type="PANTHER" id="PTHR48106:SF8">
    <property type="entry name" value="OS02G0805600 PROTEIN"/>
    <property type="match status" value="1"/>
</dbReference>
<evidence type="ECO:0000313" key="4">
    <source>
        <dbReference type="EMBL" id="MDR6891783.1"/>
    </source>
</evidence>
<evidence type="ECO:0000256" key="2">
    <source>
        <dbReference type="ARBA" id="ARBA00023002"/>
    </source>
</evidence>
<keyword evidence="1" id="KW-0521">NADP</keyword>
<dbReference type="Proteomes" id="UP001247307">
    <property type="component" value="Unassembled WGS sequence"/>
</dbReference>
<dbReference type="InterPro" id="IPR014189">
    <property type="entry name" value="Quinone_OxRdtase_PIG3"/>
</dbReference>
<dbReference type="PANTHER" id="PTHR48106">
    <property type="entry name" value="QUINONE OXIDOREDUCTASE PIG3-RELATED"/>
    <property type="match status" value="1"/>
</dbReference>
<reference evidence="4" key="1">
    <citation type="submission" date="2023-07" db="EMBL/GenBank/DDBJ databases">
        <title>Sequencing the genomes of 1000 actinobacteria strains.</title>
        <authorList>
            <person name="Klenk H.-P."/>
        </authorList>
    </citation>
    <scope>NUCLEOTIDE SEQUENCE</scope>
    <source>
        <strain evidence="4">DSM 13988</strain>
    </source>
</reference>
<sequence length="317" mass="32856">MRAVIASEPGGPEVLRVVERPEPSPAEGQLLIETTAAGVNRADVQQRLGVYPPPPGETDVLGLEVSGRVVGGDRDGEQVVALLASGGYAERVAVDAGLVLPVPAGIDPVDAAGLPEVAATVHSNLGLEAGLRSGETVLIHGGAGGIGSFAIQYAAALGARVITTAGGPEKADYCRELGADVVVDHRSEDFVERVKEEAGGADVVLDVVGAAYLPRNLAALATGGRVVVIGLQKGRTGELDLATLMGKRARIIGTTLRSRPLEEKRTIMAGVRERVWPLIESGAIRVTTDRVFPLDEAAAAHARLDEGVHRGKVLLRA</sequence>
<keyword evidence="5" id="KW-1185">Reference proteome</keyword>
<dbReference type="InterPro" id="IPR013149">
    <property type="entry name" value="ADH-like_C"/>
</dbReference>
<accession>A0AAE3YDD2</accession>
<name>A0AAE3YDD2_9MICC</name>
<proteinExistence type="predicted"/>
<comment type="caution">
    <text evidence="4">The sequence shown here is derived from an EMBL/GenBank/DDBJ whole genome shotgun (WGS) entry which is preliminary data.</text>
</comment>
<organism evidence="4 5">
    <name type="scientific">Falsarthrobacter nasiphocae</name>
    <dbReference type="NCBI Taxonomy" id="189863"/>
    <lineage>
        <taxon>Bacteria</taxon>
        <taxon>Bacillati</taxon>
        <taxon>Actinomycetota</taxon>
        <taxon>Actinomycetes</taxon>
        <taxon>Micrococcales</taxon>
        <taxon>Micrococcaceae</taxon>
        <taxon>Falsarthrobacter</taxon>
    </lineage>
</organism>
<dbReference type="CDD" id="cd05276">
    <property type="entry name" value="p53_inducible_oxidoreductase"/>
    <property type="match status" value="1"/>
</dbReference>
<feature type="domain" description="Enoyl reductase (ER)" evidence="3">
    <location>
        <begin position="10"/>
        <end position="315"/>
    </location>
</feature>
<dbReference type="EC" id="1.6.5.5" evidence="4"/>
<dbReference type="AlphaFoldDB" id="A0AAE3YDD2"/>
<dbReference type="Pfam" id="PF08240">
    <property type="entry name" value="ADH_N"/>
    <property type="match status" value="1"/>
</dbReference>
<dbReference type="SUPFAM" id="SSF51735">
    <property type="entry name" value="NAD(P)-binding Rossmann-fold domains"/>
    <property type="match status" value="1"/>
</dbReference>
<dbReference type="SUPFAM" id="SSF50129">
    <property type="entry name" value="GroES-like"/>
    <property type="match status" value="1"/>
</dbReference>
<dbReference type="EMBL" id="JAVDUI010000001">
    <property type="protein sequence ID" value="MDR6891783.1"/>
    <property type="molecule type" value="Genomic_DNA"/>
</dbReference>
<dbReference type="Pfam" id="PF00107">
    <property type="entry name" value="ADH_zinc_N"/>
    <property type="match status" value="1"/>
</dbReference>
<dbReference type="InterPro" id="IPR036291">
    <property type="entry name" value="NAD(P)-bd_dom_sf"/>
</dbReference>
<dbReference type="InterPro" id="IPR020843">
    <property type="entry name" value="ER"/>
</dbReference>
<dbReference type="Gene3D" id="3.90.180.10">
    <property type="entry name" value="Medium-chain alcohol dehydrogenases, catalytic domain"/>
    <property type="match status" value="1"/>
</dbReference>
<dbReference type="SMART" id="SM00829">
    <property type="entry name" value="PKS_ER"/>
    <property type="match status" value="1"/>
</dbReference>
<protein>
    <submittedName>
        <fullName evidence="4">NADPH2:quinone reductase</fullName>
        <ecNumber evidence="4">1.6.5.5</ecNumber>
    </submittedName>
</protein>